<proteinExistence type="predicted"/>
<dbReference type="Proteomes" id="UP001562065">
    <property type="component" value="Unassembled WGS sequence"/>
</dbReference>
<reference evidence="1 2" key="1">
    <citation type="submission" date="2024-07" db="EMBL/GenBank/DDBJ databases">
        <authorList>
            <person name="Ren Q."/>
        </authorList>
    </citation>
    <scope>NUCLEOTIDE SEQUENCE [LARGE SCALE GENOMIC DNA]</scope>
    <source>
        <strain evidence="1 2">REN37</strain>
    </source>
</reference>
<accession>A0ABV4AGE9</accession>
<evidence type="ECO:0000313" key="1">
    <source>
        <dbReference type="EMBL" id="MEY1661578.1"/>
    </source>
</evidence>
<dbReference type="EMBL" id="JBGCUO010000001">
    <property type="protein sequence ID" value="MEY1661578.1"/>
    <property type="molecule type" value="Genomic_DNA"/>
</dbReference>
<sequence>MPNAIVEQTEIFSFHPAIKTLRGFVLDQQAGSDGHLLLSPVSQDQPSLSALIAGLIGTDIGEDLIPTLIPAMDLTDPALLYRLAGDLNFLPPEAMAAEIAKRPRADLLEIAARCAGHGRVQAAKAGANAVRRIEQLMG</sequence>
<evidence type="ECO:0000313" key="2">
    <source>
        <dbReference type="Proteomes" id="UP001562065"/>
    </source>
</evidence>
<gene>
    <name evidence="1" type="ORF">AB5I84_05375</name>
</gene>
<dbReference type="RefSeq" id="WP_369454829.1">
    <property type="nucleotide sequence ID" value="NZ_JBGCUO010000001.1"/>
</dbReference>
<comment type="caution">
    <text evidence="1">The sequence shown here is derived from an EMBL/GenBank/DDBJ whole genome shotgun (WGS) entry which is preliminary data.</text>
</comment>
<keyword evidence="2" id="KW-1185">Reference proteome</keyword>
<name>A0ABV4AGE9_9GAMM</name>
<protein>
    <submittedName>
        <fullName evidence="1">Uncharacterized protein</fullName>
    </submittedName>
</protein>
<organism evidence="1 2">
    <name type="scientific">Isoalcanivorax beigongshangi</name>
    <dbReference type="NCBI Taxonomy" id="3238810"/>
    <lineage>
        <taxon>Bacteria</taxon>
        <taxon>Pseudomonadati</taxon>
        <taxon>Pseudomonadota</taxon>
        <taxon>Gammaproteobacteria</taxon>
        <taxon>Oceanospirillales</taxon>
        <taxon>Alcanivoracaceae</taxon>
        <taxon>Isoalcanivorax</taxon>
    </lineage>
</organism>